<proteinExistence type="predicted"/>
<dbReference type="InterPro" id="IPR016040">
    <property type="entry name" value="NAD(P)-bd_dom"/>
</dbReference>
<keyword evidence="3" id="KW-1185">Reference proteome</keyword>
<accession>A0A7X1JBM0</accession>
<dbReference type="Gene3D" id="3.90.25.10">
    <property type="entry name" value="UDP-galactose 4-epimerase, domain 1"/>
    <property type="match status" value="1"/>
</dbReference>
<comment type="caution">
    <text evidence="2">The sequence shown here is derived from an EMBL/GenBank/DDBJ whole genome shotgun (WGS) entry which is preliminary data.</text>
</comment>
<dbReference type="AlphaFoldDB" id="A0A7X1JBM0"/>
<organism evidence="2 3">
    <name type="scientific">Streptomyces cupreus</name>
    <dbReference type="NCBI Taxonomy" id="2759956"/>
    <lineage>
        <taxon>Bacteria</taxon>
        <taxon>Bacillati</taxon>
        <taxon>Actinomycetota</taxon>
        <taxon>Actinomycetes</taxon>
        <taxon>Kitasatosporales</taxon>
        <taxon>Streptomycetaceae</taxon>
        <taxon>Streptomyces</taxon>
    </lineage>
</organism>
<name>A0A7X1JBM0_9ACTN</name>
<dbReference type="PANTHER" id="PTHR47129">
    <property type="entry name" value="QUINONE OXIDOREDUCTASE 2"/>
    <property type="match status" value="1"/>
</dbReference>
<gene>
    <name evidence="2" type="ORF">H4N64_40860</name>
</gene>
<dbReference type="PANTHER" id="PTHR47129:SF1">
    <property type="entry name" value="NMRA-LIKE DOMAIN-CONTAINING PROTEIN"/>
    <property type="match status" value="1"/>
</dbReference>
<dbReference type="Proteomes" id="UP000584670">
    <property type="component" value="Unassembled WGS sequence"/>
</dbReference>
<dbReference type="Gene3D" id="3.40.50.720">
    <property type="entry name" value="NAD(P)-binding Rossmann-like Domain"/>
    <property type="match status" value="1"/>
</dbReference>
<evidence type="ECO:0000259" key="1">
    <source>
        <dbReference type="Pfam" id="PF13460"/>
    </source>
</evidence>
<feature type="domain" description="NAD(P)-binding" evidence="1">
    <location>
        <begin position="9"/>
        <end position="182"/>
    </location>
</feature>
<dbReference type="SUPFAM" id="SSF51735">
    <property type="entry name" value="NAD(P)-binding Rossmann-fold domains"/>
    <property type="match status" value="1"/>
</dbReference>
<dbReference type="Pfam" id="PF13460">
    <property type="entry name" value="NAD_binding_10"/>
    <property type="match status" value="1"/>
</dbReference>
<sequence>MAPTYAVTGASGRLGGRIARRLAAAGIPQTLLVRTPARAPELPRATALPGAYADHDAVVRALRPTDRVLMVSASETPDRVQQHRTFIDAAAEAGVAHLVYISFYGAAPDATFTLARDHWHTEQHLRASGVPFTFLRDNLYADFMPALVGEDGVIRGPAGAGRAALVAQDDIADAAVAVLRDPGAHTGRTYELTGPEALGLIDVAATIAAVTGRPVSYVPESVEEAYASRKGYGAPDWQLDAWVSTYTAIADGSLAGVTSAIEDLTGHPATSLEQVLRA</sequence>
<evidence type="ECO:0000313" key="3">
    <source>
        <dbReference type="Proteomes" id="UP000584670"/>
    </source>
</evidence>
<dbReference type="RefSeq" id="WP_186287693.1">
    <property type="nucleotide sequence ID" value="NZ_JACMSF010000089.1"/>
</dbReference>
<dbReference type="CDD" id="cd05269">
    <property type="entry name" value="TMR_SDR_a"/>
    <property type="match status" value="1"/>
</dbReference>
<dbReference type="InterPro" id="IPR052718">
    <property type="entry name" value="NmrA-type_oxidoreductase"/>
</dbReference>
<dbReference type="InterPro" id="IPR036291">
    <property type="entry name" value="NAD(P)-bd_dom_sf"/>
</dbReference>
<protein>
    <submittedName>
        <fullName evidence="2">SDR family oxidoreductase</fullName>
    </submittedName>
</protein>
<reference evidence="2 3" key="1">
    <citation type="submission" date="2020-08" db="EMBL/GenBank/DDBJ databases">
        <title>Streptomyces sp. PSKA01 genome sequencing and assembly.</title>
        <authorList>
            <person name="Mandal S."/>
            <person name="Maiti P.K."/>
            <person name="Das P."/>
        </authorList>
    </citation>
    <scope>NUCLEOTIDE SEQUENCE [LARGE SCALE GENOMIC DNA]</scope>
    <source>
        <strain evidence="2 3">PSKA01</strain>
    </source>
</reference>
<evidence type="ECO:0000313" key="2">
    <source>
        <dbReference type="EMBL" id="MBC2907753.1"/>
    </source>
</evidence>
<dbReference type="EMBL" id="JACMSF010000089">
    <property type="protein sequence ID" value="MBC2907753.1"/>
    <property type="molecule type" value="Genomic_DNA"/>
</dbReference>